<dbReference type="OrthoDB" id="66620at2759"/>
<dbReference type="Pfam" id="PF00005">
    <property type="entry name" value="ABC_tran"/>
    <property type="match status" value="1"/>
</dbReference>
<dbReference type="GO" id="GO:0016020">
    <property type="term" value="C:membrane"/>
    <property type="evidence" value="ECO:0007669"/>
    <property type="project" value="UniProtKB-SubCell"/>
</dbReference>
<dbReference type="SUPFAM" id="SSF52540">
    <property type="entry name" value="P-loop containing nucleoside triphosphate hydrolases"/>
    <property type="match status" value="1"/>
</dbReference>
<evidence type="ECO:0000256" key="2">
    <source>
        <dbReference type="ARBA" id="ARBA00022448"/>
    </source>
</evidence>
<dbReference type="RefSeq" id="XP_013902573.1">
    <property type="nucleotide sequence ID" value="XM_014047119.1"/>
</dbReference>
<dbReference type="PANTHER" id="PTHR48041:SF139">
    <property type="entry name" value="PROTEIN SCARLET"/>
    <property type="match status" value="1"/>
</dbReference>
<keyword evidence="2" id="KW-0813">Transport</keyword>
<evidence type="ECO:0000256" key="3">
    <source>
        <dbReference type="ARBA" id="ARBA00022692"/>
    </source>
</evidence>
<accession>A0A0D2L9U2</accession>
<evidence type="ECO:0000259" key="8">
    <source>
        <dbReference type="PROSITE" id="PS50893"/>
    </source>
</evidence>
<keyword evidence="4 7" id="KW-1133">Transmembrane helix</keyword>
<dbReference type="GO" id="GO:0016887">
    <property type="term" value="F:ATP hydrolysis activity"/>
    <property type="evidence" value="ECO:0007669"/>
    <property type="project" value="InterPro"/>
</dbReference>
<dbReference type="KEGG" id="mng:MNEG_4407"/>
<dbReference type="InterPro" id="IPR050352">
    <property type="entry name" value="ABCG_transporters"/>
</dbReference>
<organism evidence="9 10">
    <name type="scientific">Monoraphidium neglectum</name>
    <dbReference type="NCBI Taxonomy" id="145388"/>
    <lineage>
        <taxon>Eukaryota</taxon>
        <taxon>Viridiplantae</taxon>
        <taxon>Chlorophyta</taxon>
        <taxon>core chlorophytes</taxon>
        <taxon>Chlorophyceae</taxon>
        <taxon>CS clade</taxon>
        <taxon>Sphaeropleales</taxon>
        <taxon>Selenastraceae</taxon>
        <taxon>Monoraphidium</taxon>
    </lineage>
</organism>
<feature type="transmembrane region" description="Helical" evidence="7">
    <location>
        <begin position="643"/>
        <end position="662"/>
    </location>
</feature>
<dbReference type="GO" id="GO:0140359">
    <property type="term" value="F:ABC-type transporter activity"/>
    <property type="evidence" value="ECO:0007669"/>
    <property type="project" value="InterPro"/>
</dbReference>
<protein>
    <recommendedName>
        <fullName evidence="8">ABC transporter domain-containing protein</fullName>
    </recommendedName>
</protein>
<dbReference type="Proteomes" id="UP000054498">
    <property type="component" value="Unassembled WGS sequence"/>
</dbReference>
<dbReference type="PROSITE" id="PS50893">
    <property type="entry name" value="ABC_TRANSPORTER_2"/>
    <property type="match status" value="1"/>
</dbReference>
<evidence type="ECO:0000313" key="10">
    <source>
        <dbReference type="Proteomes" id="UP000054498"/>
    </source>
</evidence>
<dbReference type="PROSITE" id="PS00211">
    <property type="entry name" value="ABC_TRANSPORTER_1"/>
    <property type="match status" value="1"/>
</dbReference>
<dbReference type="InterPro" id="IPR027417">
    <property type="entry name" value="P-loop_NTPase"/>
</dbReference>
<feature type="compositionally biased region" description="Low complexity" evidence="6">
    <location>
        <begin position="307"/>
        <end position="328"/>
    </location>
</feature>
<dbReference type="InterPro" id="IPR003439">
    <property type="entry name" value="ABC_transporter-like_ATP-bd"/>
</dbReference>
<dbReference type="PANTHER" id="PTHR48041">
    <property type="entry name" value="ABC TRANSPORTER G FAMILY MEMBER 28"/>
    <property type="match status" value="1"/>
</dbReference>
<name>A0A0D2L9U2_9CHLO</name>
<dbReference type="GO" id="GO:0005524">
    <property type="term" value="F:ATP binding"/>
    <property type="evidence" value="ECO:0007669"/>
    <property type="project" value="InterPro"/>
</dbReference>
<feature type="domain" description="ABC transporter" evidence="8">
    <location>
        <begin position="1"/>
        <end position="239"/>
    </location>
</feature>
<keyword evidence="3 7" id="KW-0812">Transmembrane</keyword>
<reference evidence="9 10" key="1">
    <citation type="journal article" date="2013" name="BMC Genomics">
        <title>Reconstruction of the lipid metabolism for the microalga Monoraphidium neglectum from its genome sequence reveals characteristics suitable for biofuel production.</title>
        <authorList>
            <person name="Bogen C."/>
            <person name="Al-Dilaimi A."/>
            <person name="Albersmeier A."/>
            <person name="Wichmann J."/>
            <person name="Grundmann M."/>
            <person name="Rupp O."/>
            <person name="Lauersen K.J."/>
            <person name="Blifernez-Klassen O."/>
            <person name="Kalinowski J."/>
            <person name="Goesmann A."/>
            <person name="Mussgnug J.H."/>
            <person name="Kruse O."/>
        </authorList>
    </citation>
    <scope>NUCLEOTIDE SEQUENCE [LARGE SCALE GENOMIC DNA]</scope>
    <source>
        <strain evidence="9 10">SAG 48.87</strain>
    </source>
</reference>
<feature type="transmembrane region" description="Helical" evidence="7">
    <location>
        <begin position="362"/>
        <end position="380"/>
    </location>
</feature>
<feature type="region of interest" description="Disordered" evidence="6">
    <location>
        <begin position="307"/>
        <end position="333"/>
    </location>
</feature>
<evidence type="ECO:0000256" key="6">
    <source>
        <dbReference type="SAM" id="MobiDB-lite"/>
    </source>
</evidence>
<keyword evidence="10" id="KW-1185">Reference proteome</keyword>
<keyword evidence="5 7" id="KW-0472">Membrane</keyword>
<feature type="transmembrane region" description="Helical" evidence="7">
    <location>
        <begin position="499"/>
        <end position="520"/>
    </location>
</feature>
<dbReference type="AlphaFoldDB" id="A0A0D2L9U2"/>
<dbReference type="EMBL" id="KK100829">
    <property type="protein sequence ID" value="KIZ03554.1"/>
    <property type="molecule type" value="Genomic_DNA"/>
</dbReference>
<dbReference type="Pfam" id="PF01061">
    <property type="entry name" value="ABC2_membrane"/>
    <property type="match status" value="1"/>
</dbReference>
<evidence type="ECO:0000313" key="9">
    <source>
        <dbReference type="EMBL" id="KIZ03554.1"/>
    </source>
</evidence>
<evidence type="ECO:0000256" key="7">
    <source>
        <dbReference type="SAM" id="Phobius"/>
    </source>
</evidence>
<evidence type="ECO:0000256" key="5">
    <source>
        <dbReference type="ARBA" id="ARBA00023136"/>
    </source>
</evidence>
<dbReference type="InterPro" id="IPR017871">
    <property type="entry name" value="ABC_transporter-like_CS"/>
</dbReference>
<gene>
    <name evidence="9" type="ORF">MNEG_4407</name>
</gene>
<comment type="subcellular location">
    <subcellularLocation>
        <location evidence="1">Membrane</location>
        <topology evidence="1">Multi-pass membrane protein</topology>
    </subcellularLocation>
</comment>
<feature type="transmembrane region" description="Helical" evidence="7">
    <location>
        <begin position="392"/>
        <end position="412"/>
    </location>
</feature>
<feature type="transmembrane region" description="Helical" evidence="7">
    <location>
        <begin position="467"/>
        <end position="492"/>
    </location>
</feature>
<dbReference type="Gene3D" id="3.40.50.300">
    <property type="entry name" value="P-loop containing nucleotide triphosphate hydrolases"/>
    <property type="match status" value="1"/>
</dbReference>
<evidence type="ECO:0000256" key="1">
    <source>
        <dbReference type="ARBA" id="ARBA00004141"/>
    </source>
</evidence>
<feature type="transmembrane region" description="Helical" evidence="7">
    <location>
        <begin position="433"/>
        <end position="455"/>
    </location>
</feature>
<dbReference type="InterPro" id="IPR013525">
    <property type="entry name" value="ABC2_TM"/>
</dbReference>
<sequence>MQALLGPSGAGKSTLLEVLSLRRRPAAGRVSAPRSRRAVAFVPQDGAFPPTLSVLEVVRFHEALLPPHAAVRNAALNGAAGAAAGVAAAGRPRAEAVLRVMGLGAAADTLGVYDIRLSLVSSVQVGGVLPGGLALRGLSGGERKRLAIACGVLGRPRVLLLDEPTSGLDSCAARSVMAHVRGMTRQDGQAVVASIHQPAAVLWGMFDAVTLLADGYLLFNGPAPGLAPWLGESLGRTYDPAVHGLPSDWALGLASAFGLGAVSEDSGCEGGRAGEAASAEELAAVADSFKLRQEELRRRQLALLEAASGSDDGSSGSGSSAPTAAAAAKPPPRRGFWSQLSTLAHRELLLVTRNPADVAGRTLTFVWVAALVGFCFQGIPDTASGLRARLNILFSSLCFLLLMPFLSTSLLAGGKEAFVRDAGARLYSPAAYYLAKVAATLPFGVLSSACFHLVAYGLTGLRGGAWAAAQSCTLGVLAYLIGAQMLHLAVLLTPHQDSAFMLAIGWTSLQMIFSGFFVVFGELRYSWLAQVRARAALAGVAAHCPCPERQLRHVSAMYFALEGTAVVEFAGRDFACDASGLAPGAAALLSGLVVNAAGAPALPPAALLAGAMQGGGGGCGVRADAVLRYYGFDRSFGGSVGALAAYLGVQHLLSYAAVVVLARRR</sequence>
<evidence type="ECO:0000256" key="4">
    <source>
        <dbReference type="ARBA" id="ARBA00022989"/>
    </source>
</evidence>
<dbReference type="GeneID" id="25737284"/>
<proteinExistence type="predicted"/>